<dbReference type="EMBL" id="SUQN01000008">
    <property type="protein sequence ID" value="NTZ52556.1"/>
    <property type="molecule type" value="Genomic_DNA"/>
</dbReference>
<dbReference type="InterPro" id="IPR002104">
    <property type="entry name" value="Integrase_catalytic"/>
</dbReference>
<sequence length="654" mass="77062">MSVINIEELKNKKISESLSAFIEEMKCVAIYEMGMDWDSDKWCVNRVGIKFTKVSEKTKHNEKMNSAFICFAKAYVIHEYPCEPHRLSVIIPALRCFEYILDKKLDSDNICNVNYSILEEILSFIKRKYSNNYVFILNKELKRIVSFLHEKSFTYKAIGNWKSTIRDNRDNFLYDGKHSDKLIKEEVLYIFADIFSQDLTDIRDIFTTSTFALLMSAPSRISEVLSLTVDCMYTQRTRKGDQKWGLRFWAGKGFGGDIKWIPSVMVAITQKAIDRILDATKESRRFAKLMELDFKSFHNQPQFKRYRENEALTIIQVCEILYNRVISEKEGVKILKRLSLKYDNNVYSLKTLWEELQSRLPEGFPWYNKKRNIKYSNLLFLFFKDTFHPNKSDNIIEVYNPDRRLFQANVLARKNSDNIFRRYGYQKEHERKINFHSHQVRHLLNTLAQRNGMTEYELAKWSGRASIKQNRVYNHVSEEEVLEEYESLKSSDTNYLITKNITIRDPVSKEALLSINHGAIHKTEFGYCVHDYTLSPCEKFRDCLNCSEQICVKGNFDSLERLKERLIDTNKLIDITIKNSDENDSQLDQDRWLTFHLKNKQRLQELIGILENNEVPDGSFIRLANKSYSHLSRVINSNKLLEHKNGENDVKKIN</sequence>
<dbReference type="AlphaFoldDB" id="A0ABD6MIC9"/>
<reference evidence="3 4" key="1">
    <citation type="submission" date="2019-05" db="EMBL/GenBank/DDBJ databases">
        <title>Draft genomes of bacterial isolates retrieved from different Forrest soils.</title>
        <authorList>
            <person name="Soares-Castro P."/>
            <person name="Santos P.M."/>
        </authorList>
    </citation>
    <scope>NUCLEOTIDE SEQUENCE [LARGE SCALE GENOMIC DNA]</scope>
    <source>
        <strain evidence="3 4">UMG736</strain>
    </source>
</reference>
<keyword evidence="4" id="KW-1185">Reference proteome</keyword>
<dbReference type="InterPro" id="IPR011010">
    <property type="entry name" value="DNA_brk_join_enz"/>
</dbReference>
<proteinExistence type="predicted"/>
<dbReference type="SUPFAM" id="SSF56349">
    <property type="entry name" value="DNA breaking-rejoining enzymes"/>
    <property type="match status" value="1"/>
</dbReference>
<evidence type="ECO:0000313" key="3">
    <source>
        <dbReference type="EMBL" id="NTZ52556.1"/>
    </source>
</evidence>
<name>A0ABD6MIC9_9ENTR</name>
<evidence type="ECO:0000256" key="1">
    <source>
        <dbReference type="ARBA" id="ARBA00023172"/>
    </source>
</evidence>
<comment type="caution">
    <text evidence="3">The sequence shown here is derived from an EMBL/GenBank/DDBJ whole genome shotgun (WGS) entry which is preliminary data.</text>
</comment>
<evidence type="ECO:0000259" key="2">
    <source>
        <dbReference type="PROSITE" id="PS51898"/>
    </source>
</evidence>
<dbReference type="Proteomes" id="UP000729009">
    <property type="component" value="Unassembled WGS sequence"/>
</dbReference>
<accession>A0ABD6MIC9</accession>
<evidence type="ECO:0000313" key="4">
    <source>
        <dbReference type="Proteomes" id="UP000729009"/>
    </source>
</evidence>
<dbReference type="InterPro" id="IPR013762">
    <property type="entry name" value="Integrase-like_cat_sf"/>
</dbReference>
<gene>
    <name evidence="3" type="ORF">FCH32_20000</name>
</gene>
<dbReference type="RefSeq" id="WP_174361400.1">
    <property type="nucleotide sequence ID" value="NZ_SUQN01000008.1"/>
</dbReference>
<feature type="domain" description="Tyr recombinase" evidence="2">
    <location>
        <begin position="177"/>
        <end position="486"/>
    </location>
</feature>
<dbReference type="PROSITE" id="PS51898">
    <property type="entry name" value="TYR_RECOMBINASE"/>
    <property type="match status" value="1"/>
</dbReference>
<dbReference type="Gene3D" id="1.10.443.10">
    <property type="entry name" value="Intergrase catalytic core"/>
    <property type="match status" value="1"/>
</dbReference>
<protein>
    <recommendedName>
        <fullName evidence="2">Tyr recombinase domain-containing protein</fullName>
    </recommendedName>
</protein>
<dbReference type="GO" id="GO:0006310">
    <property type="term" value="P:DNA recombination"/>
    <property type="evidence" value="ECO:0007669"/>
    <property type="project" value="UniProtKB-KW"/>
</dbReference>
<organism evidence="3 4">
    <name type="scientific">Citrobacter gillenii</name>
    <dbReference type="NCBI Taxonomy" id="67828"/>
    <lineage>
        <taxon>Bacteria</taxon>
        <taxon>Pseudomonadati</taxon>
        <taxon>Pseudomonadota</taxon>
        <taxon>Gammaproteobacteria</taxon>
        <taxon>Enterobacterales</taxon>
        <taxon>Enterobacteriaceae</taxon>
        <taxon>Citrobacter</taxon>
        <taxon>Citrobacter freundii complex</taxon>
    </lineage>
</organism>
<keyword evidence="1" id="KW-0233">DNA recombination</keyword>